<evidence type="ECO:0000313" key="2">
    <source>
        <dbReference type="EMBL" id="MCE3049777.1"/>
    </source>
</evidence>
<reference evidence="2 3" key="1">
    <citation type="journal article" date="2021" name="BMC Genomics">
        <title>Datura genome reveals duplications of psychoactive alkaloid biosynthetic genes and high mutation rate following tissue culture.</title>
        <authorList>
            <person name="Rajewski A."/>
            <person name="Carter-House D."/>
            <person name="Stajich J."/>
            <person name="Litt A."/>
        </authorList>
    </citation>
    <scope>NUCLEOTIDE SEQUENCE [LARGE SCALE GENOMIC DNA]</scope>
    <source>
        <strain evidence="2">AR-01</strain>
    </source>
</reference>
<dbReference type="Proteomes" id="UP000823775">
    <property type="component" value="Unassembled WGS sequence"/>
</dbReference>
<evidence type="ECO:0000313" key="3">
    <source>
        <dbReference type="Proteomes" id="UP000823775"/>
    </source>
</evidence>
<dbReference type="EMBL" id="JACEIK010007134">
    <property type="protein sequence ID" value="MCE3049777.1"/>
    <property type="molecule type" value="Genomic_DNA"/>
</dbReference>
<accession>A0ABS8WI79</accession>
<comment type="caution">
    <text evidence="2">The sequence shown here is derived from an EMBL/GenBank/DDBJ whole genome shotgun (WGS) entry which is preliminary data.</text>
</comment>
<organism evidence="2 3">
    <name type="scientific">Datura stramonium</name>
    <name type="common">Jimsonweed</name>
    <name type="synonym">Common thornapple</name>
    <dbReference type="NCBI Taxonomy" id="4076"/>
    <lineage>
        <taxon>Eukaryota</taxon>
        <taxon>Viridiplantae</taxon>
        <taxon>Streptophyta</taxon>
        <taxon>Embryophyta</taxon>
        <taxon>Tracheophyta</taxon>
        <taxon>Spermatophyta</taxon>
        <taxon>Magnoliopsida</taxon>
        <taxon>eudicotyledons</taxon>
        <taxon>Gunneridae</taxon>
        <taxon>Pentapetalae</taxon>
        <taxon>asterids</taxon>
        <taxon>lamiids</taxon>
        <taxon>Solanales</taxon>
        <taxon>Solanaceae</taxon>
        <taxon>Solanoideae</taxon>
        <taxon>Datureae</taxon>
        <taxon>Datura</taxon>
    </lineage>
</organism>
<proteinExistence type="predicted"/>
<keyword evidence="3" id="KW-1185">Reference proteome</keyword>
<feature type="region of interest" description="Disordered" evidence="1">
    <location>
        <begin position="28"/>
        <end position="50"/>
    </location>
</feature>
<name>A0ABS8WI79_DATST</name>
<sequence length="78" mass="8412">MPVLKRKSLPCRTREAEADIKGEEVGVSTAERWRHSEKRRSGMSSENSELGFQAITSIGTMETPVLTDGRGYGAGGGT</sequence>
<evidence type="ECO:0000256" key="1">
    <source>
        <dbReference type="SAM" id="MobiDB-lite"/>
    </source>
</evidence>
<gene>
    <name evidence="2" type="ORF">HAX54_045770</name>
</gene>
<protein>
    <submittedName>
        <fullName evidence="2">Uncharacterized protein</fullName>
    </submittedName>
</protein>